<dbReference type="AlphaFoldDB" id="A0A2P2R3W8"/>
<proteinExistence type="predicted"/>
<name>A0A2P2R3W8_RHIMU</name>
<evidence type="ECO:0000313" key="1">
    <source>
        <dbReference type="EMBL" id="MBX73867.1"/>
    </source>
</evidence>
<accession>A0A2P2R3W8</accession>
<sequence>MSRKYFQKNQAGINYFSHYQHFLYHHNSQSYIVTFFIKQHNINVVGIDAFYQVSGTKSS</sequence>
<organism evidence="1">
    <name type="scientific">Rhizophora mucronata</name>
    <name type="common">Asiatic mangrove</name>
    <dbReference type="NCBI Taxonomy" id="61149"/>
    <lineage>
        <taxon>Eukaryota</taxon>
        <taxon>Viridiplantae</taxon>
        <taxon>Streptophyta</taxon>
        <taxon>Embryophyta</taxon>
        <taxon>Tracheophyta</taxon>
        <taxon>Spermatophyta</taxon>
        <taxon>Magnoliopsida</taxon>
        <taxon>eudicotyledons</taxon>
        <taxon>Gunneridae</taxon>
        <taxon>Pentapetalae</taxon>
        <taxon>rosids</taxon>
        <taxon>fabids</taxon>
        <taxon>Malpighiales</taxon>
        <taxon>Rhizophoraceae</taxon>
        <taxon>Rhizophora</taxon>
    </lineage>
</organism>
<protein>
    <submittedName>
        <fullName evidence="1">Uncharacterized protein</fullName>
    </submittedName>
</protein>
<dbReference type="EMBL" id="GGEC01093383">
    <property type="protein sequence ID" value="MBX73867.1"/>
    <property type="molecule type" value="Transcribed_RNA"/>
</dbReference>
<reference evidence="1" key="1">
    <citation type="submission" date="2018-02" db="EMBL/GenBank/DDBJ databases">
        <title>Rhizophora mucronata_Transcriptome.</title>
        <authorList>
            <person name="Meera S.P."/>
            <person name="Sreeshan A."/>
            <person name="Augustine A."/>
        </authorList>
    </citation>
    <scope>NUCLEOTIDE SEQUENCE</scope>
    <source>
        <tissue evidence="1">Leaf</tissue>
    </source>
</reference>